<evidence type="ECO:0008006" key="3">
    <source>
        <dbReference type="Google" id="ProtNLM"/>
    </source>
</evidence>
<dbReference type="RefSeq" id="WP_074256293.1">
    <property type="nucleotide sequence ID" value="NZ_FSRL01000001.1"/>
</dbReference>
<name>A0A1N6G6Z5_9RHOB</name>
<dbReference type="AlphaFoldDB" id="A0A1N6G6Z5"/>
<proteinExistence type="predicted"/>
<dbReference type="EMBL" id="FSRL01000001">
    <property type="protein sequence ID" value="SIO03267.1"/>
    <property type="molecule type" value="Genomic_DNA"/>
</dbReference>
<organism evidence="1 2">
    <name type="scientific">Vannielia litorea</name>
    <dbReference type="NCBI Taxonomy" id="1217970"/>
    <lineage>
        <taxon>Bacteria</taxon>
        <taxon>Pseudomonadati</taxon>
        <taxon>Pseudomonadota</taxon>
        <taxon>Alphaproteobacteria</taxon>
        <taxon>Rhodobacterales</taxon>
        <taxon>Paracoccaceae</taxon>
        <taxon>Vannielia</taxon>
    </lineage>
</organism>
<accession>A0A1N6G6Z5</accession>
<keyword evidence="2" id="KW-1185">Reference proteome</keyword>
<sequence>MIDKRAARSAAKERPDQWVIYSVRTGGEVWVGATPNLSAAENRLRFQLRMGSCIVPRLQAAHDGALQVERLEALPADLGPLARQERVKSTRAVWAERLGAVEMRR</sequence>
<dbReference type="Proteomes" id="UP000184932">
    <property type="component" value="Unassembled WGS sequence"/>
</dbReference>
<reference evidence="2" key="1">
    <citation type="submission" date="2016-11" db="EMBL/GenBank/DDBJ databases">
        <authorList>
            <person name="Varghese N."/>
            <person name="Submissions S."/>
        </authorList>
    </citation>
    <scope>NUCLEOTIDE SEQUENCE [LARGE SCALE GENOMIC DNA]</scope>
    <source>
        <strain evidence="2">DSM 29440</strain>
    </source>
</reference>
<dbReference type="OrthoDB" id="7270972at2"/>
<evidence type="ECO:0000313" key="1">
    <source>
        <dbReference type="EMBL" id="SIO03267.1"/>
    </source>
</evidence>
<evidence type="ECO:0000313" key="2">
    <source>
        <dbReference type="Proteomes" id="UP000184932"/>
    </source>
</evidence>
<gene>
    <name evidence="1" type="ORF">SAMN05444002_2251</name>
</gene>
<protein>
    <recommendedName>
        <fullName evidence="3">GIY-YIG nuclease family protein</fullName>
    </recommendedName>
</protein>